<dbReference type="EMBL" id="KQ981810">
    <property type="protein sequence ID" value="KYN35412.1"/>
    <property type="molecule type" value="Genomic_DNA"/>
</dbReference>
<feature type="region of interest" description="Disordered" evidence="1">
    <location>
        <begin position="86"/>
        <end position="105"/>
    </location>
</feature>
<proteinExistence type="predicted"/>
<gene>
    <name evidence="2" type="ORF">ALC56_10247</name>
</gene>
<reference evidence="2 3" key="1">
    <citation type="submission" date="2016-03" db="EMBL/GenBank/DDBJ databases">
        <title>Trachymyrmex septentrionalis WGS genome.</title>
        <authorList>
            <person name="Nygaard S."/>
            <person name="Hu H."/>
            <person name="Boomsma J."/>
            <person name="Zhang G."/>
        </authorList>
    </citation>
    <scope>NUCLEOTIDE SEQUENCE [LARGE SCALE GENOMIC DNA]</scope>
    <source>
        <strain evidence="2">Tsep2-gDNA-1</strain>
        <tissue evidence="2">Whole body</tissue>
    </source>
</reference>
<dbReference type="Proteomes" id="UP000078541">
    <property type="component" value="Unassembled WGS sequence"/>
</dbReference>
<dbReference type="AlphaFoldDB" id="A0A195F5G0"/>
<feature type="compositionally biased region" description="Polar residues" evidence="1">
    <location>
        <begin position="88"/>
        <end position="105"/>
    </location>
</feature>
<evidence type="ECO:0000313" key="3">
    <source>
        <dbReference type="Proteomes" id="UP000078541"/>
    </source>
</evidence>
<organism evidence="2 3">
    <name type="scientific">Trachymyrmex septentrionalis</name>
    <dbReference type="NCBI Taxonomy" id="34720"/>
    <lineage>
        <taxon>Eukaryota</taxon>
        <taxon>Metazoa</taxon>
        <taxon>Ecdysozoa</taxon>
        <taxon>Arthropoda</taxon>
        <taxon>Hexapoda</taxon>
        <taxon>Insecta</taxon>
        <taxon>Pterygota</taxon>
        <taxon>Neoptera</taxon>
        <taxon>Endopterygota</taxon>
        <taxon>Hymenoptera</taxon>
        <taxon>Apocrita</taxon>
        <taxon>Aculeata</taxon>
        <taxon>Formicoidea</taxon>
        <taxon>Formicidae</taxon>
        <taxon>Myrmicinae</taxon>
        <taxon>Trachymyrmex</taxon>
    </lineage>
</organism>
<evidence type="ECO:0000313" key="2">
    <source>
        <dbReference type="EMBL" id="KYN35412.1"/>
    </source>
</evidence>
<accession>A0A195F5G0</accession>
<keyword evidence="3" id="KW-1185">Reference proteome</keyword>
<sequence>MSTFQTSHHLMIFIISDNRLTEDGKIMKQMPHSSVPFVGLLGYITNIVLTSFMESTMCCTISSVESTSKGYSSTSVARSRGLPDSISIAKSTSSPLDSLPESTSS</sequence>
<evidence type="ECO:0000256" key="1">
    <source>
        <dbReference type="SAM" id="MobiDB-lite"/>
    </source>
</evidence>
<name>A0A195F5G0_9HYME</name>
<protein>
    <submittedName>
        <fullName evidence="2">Uncharacterized protein</fullName>
    </submittedName>
</protein>